<sequence>MGTRTDIVSRVCDATSLPKNVYTRNGGKATKNSKWASLSRAKLDVVEDLMLHGVGPVVWIDLDTLVFVDLARAFQRGASTWLVGYQRGMQCTGLKSCVGSHFRSVRPEFDVLGDLWSLDLAAIEKVRDYERRWVSSRWVRKPPKYDLQAYFSLMLENGVLAENVLLHNILPDLNFGFTCSNFEHPTSTNMEISVDSDDAQRLRCPIPKGVKMSPRVGTLSFTAWSFQKMFLDEEKPTFDSLSDDQDVRAWFARWFYSPL</sequence>
<name>A4SA49_OSTLU</name>
<evidence type="ECO:0000313" key="1">
    <source>
        <dbReference type="EMBL" id="ABP00602.1"/>
    </source>
</evidence>
<dbReference type="RefSeq" id="XP_001422285.1">
    <property type="nucleotide sequence ID" value="XM_001422248.1"/>
</dbReference>
<dbReference type="AlphaFoldDB" id="A4SA49"/>
<evidence type="ECO:0000313" key="2">
    <source>
        <dbReference type="Proteomes" id="UP000001568"/>
    </source>
</evidence>
<reference evidence="1 2" key="1">
    <citation type="journal article" date="2007" name="Proc. Natl. Acad. Sci. U.S.A.">
        <title>The tiny eukaryote Ostreococcus provides genomic insights into the paradox of plankton speciation.</title>
        <authorList>
            <person name="Palenik B."/>
            <person name="Grimwood J."/>
            <person name="Aerts A."/>
            <person name="Rouze P."/>
            <person name="Salamov A."/>
            <person name="Putnam N."/>
            <person name="Dupont C."/>
            <person name="Jorgensen R."/>
            <person name="Derelle E."/>
            <person name="Rombauts S."/>
            <person name="Zhou K."/>
            <person name="Otillar R."/>
            <person name="Merchant S.S."/>
            <person name="Podell S."/>
            <person name="Gaasterland T."/>
            <person name="Napoli C."/>
            <person name="Gendler K."/>
            <person name="Manuell A."/>
            <person name="Tai V."/>
            <person name="Vallon O."/>
            <person name="Piganeau G."/>
            <person name="Jancek S."/>
            <person name="Heijde M."/>
            <person name="Jabbari K."/>
            <person name="Bowler C."/>
            <person name="Lohr M."/>
            <person name="Robbens S."/>
            <person name="Werner G."/>
            <person name="Dubchak I."/>
            <person name="Pazour G.J."/>
            <person name="Ren Q."/>
            <person name="Paulsen I."/>
            <person name="Delwiche C."/>
            <person name="Schmutz J."/>
            <person name="Rokhsar D."/>
            <person name="Van de Peer Y."/>
            <person name="Moreau H."/>
            <person name="Grigoriev I.V."/>
        </authorList>
    </citation>
    <scope>NUCLEOTIDE SEQUENCE [LARGE SCALE GENOMIC DNA]</scope>
    <source>
        <strain evidence="1 2">CCE9901</strain>
    </source>
</reference>
<accession>A4SA49</accession>
<dbReference type="Proteomes" id="UP000001568">
    <property type="component" value="Chromosome 18"/>
</dbReference>
<dbReference type="Gramene" id="ABP00602">
    <property type="protein sequence ID" value="ABP00602"/>
    <property type="gene ID" value="OSTLU_93980"/>
</dbReference>
<gene>
    <name evidence="1" type="ORF">OSTLU_93980</name>
</gene>
<dbReference type="HOGENOM" id="CLU_061891_0_0_1"/>
<dbReference type="OMA" id="NAREWLV"/>
<evidence type="ECO:0008006" key="3">
    <source>
        <dbReference type="Google" id="ProtNLM"/>
    </source>
</evidence>
<dbReference type="EMBL" id="CP000598">
    <property type="protein sequence ID" value="ABP00602.1"/>
    <property type="molecule type" value="Genomic_DNA"/>
</dbReference>
<organism evidence="1 2">
    <name type="scientific">Ostreococcus lucimarinus (strain CCE9901)</name>
    <dbReference type="NCBI Taxonomy" id="436017"/>
    <lineage>
        <taxon>Eukaryota</taxon>
        <taxon>Viridiplantae</taxon>
        <taxon>Chlorophyta</taxon>
        <taxon>Mamiellophyceae</taxon>
        <taxon>Mamiellales</taxon>
        <taxon>Bathycoccaceae</taxon>
        <taxon>Ostreococcus</taxon>
    </lineage>
</organism>
<protein>
    <recommendedName>
        <fullName evidence="3">Nucleotide-diphospho-sugar transferase domain-containing protein</fullName>
    </recommendedName>
</protein>
<dbReference type="OrthoDB" id="10454593at2759"/>
<keyword evidence="2" id="KW-1185">Reference proteome</keyword>
<dbReference type="KEGG" id="olu:OSTLU_93980"/>
<proteinExistence type="predicted"/>
<dbReference type="GeneID" id="5006338"/>